<dbReference type="Gene3D" id="3.40.50.720">
    <property type="entry name" value="NAD(P)-binding Rossmann-like Domain"/>
    <property type="match status" value="1"/>
</dbReference>
<dbReference type="GO" id="GO:0005737">
    <property type="term" value="C:cytoplasm"/>
    <property type="evidence" value="ECO:0007669"/>
    <property type="project" value="TreeGrafter"/>
</dbReference>
<dbReference type="STRING" id="1344416.A0A139AXE0"/>
<gene>
    <name evidence="3" type="ORF">M427DRAFT_93669</name>
</gene>
<evidence type="ECO:0000259" key="2">
    <source>
        <dbReference type="Pfam" id="PF00899"/>
    </source>
</evidence>
<accession>A0A139AXE0</accession>
<reference evidence="3 4" key="1">
    <citation type="journal article" date="2015" name="Genome Biol. Evol.">
        <title>Phylogenomic analyses indicate that early fungi evolved digesting cell walls of algal ancestors of land plants.</title>
        <authorList>
            <person name="Chang Y."/>
            <person name="Wang S."/>
            <person name="Sekimoto S."/>
            <person name="Aerts A.L."/>
            <person name="Choi C."/>
            <person name="Clum A."/>
            <person name="LaButti K.M."/>
            <person name="Lindquist E.A."/>
            <person name="Yee Ngan C."/>
            <person name="Ohm R.A."/>
            <person name="Salamov A.A."/>
            <person name="Grigoriev I.V."/>
            <person name="Spatafora J.W."/>
            <person name="Berbee M.L."/>
        </authorList>
    </citation>
    <scope>NUCLEOTIDE SEQUENCE [LARGE SCALE GENOMIC DNA]</scope>
    <source>
        <strain evidence="3 4">JEL478</strain>
    </source>
</reference>
<dbReference type="Pfam" id="PF00899">
    <property type="entry name" value="ThiF"/>
    <property type="match status" value="1"/>
</dbReference>
<dbReference type="EMBL" id="KQ965733">
    <property type="protein sequence ID" value="KXS21377.1"/>
    <property type="molecule type" value="Genomic_DNA"/>
</dbReference>
<dbReference type="GO" id="GO:0031510">
    <property type="term" value="C:SUMO activating enzyme complex"/>
    <property type="evidence" value="ECO:0007669"/>
    <property type="project" value="TreeGrafter"/>
</dbReference>
<name>A0A139AXE0_GONPJ</name>
<dbReference type="GO" id="GO:0016925">
    <property type="term" value="P:protein sumoylation"/>
    <property type="evidence" value="ECO:0007669"/>
    <property type="project" value="TreeGrafter"/>
</dbReference>
<dbReference type="PANTHER" id="PTHR10953">
    <property type="entry name" value="UBIQUITIN-ACTIVATING ENZYME E1"/>
    <property type="match status" value="1"/>
</dbReference>
<dbReference type="SUPFAM" id="SSF69572">
    <property type="entry name" value="Activating enzymes of the ubiquitin-like proteins"/>
    <property type="match status" value="1"/>
</dbReference>
<sequence>MNLRSSSRKRVAKDVEASDTANASPYRGSRAKPSQAQSSKRAKNNTSSTDSKENGNGHTQINDDEAQLYDRQIRLWGLDAQTRMRNASVCIVNFGALSTEIIKNLVLAGIGALTVVDPENVAPKDLGAGFFFRQEDVGQNRAISARERILDLNPRVKVDAVTKPLSDLDDDFYTQFQFLVLTQADLDTMLRIDDICRAKKIKLFAAGIYGLTGYAFADLVEHVYTTANPAAKDDTSAPKDITRTIQYHSLAETLEKRWDNTTDKRARDTVRPKFYAVLALLTYQQRHNAPPSSSEADVDRLVAIKDELMKRANVNPSFVTLDLLRSLAATHSAELSPIAALAGGLLSQEILRAIGEKDPPMDNVLVIDGLEPQAGIAGY</sequence>
<dbReference type="InterPro" id="IPR045886">
    <property type="entry name" value="ThiF/MoeB/HesA"/>
</dbReference>
<dbReference type="AlphaFoldDB" id="A0A139AXE0"/>
<dbReference type="InterPro" id="IPR035985">
    <property type="entry name" value="Ubiquitin-activating_enz"/>
</dbReference>
<dbReference type="Proteomes" id="UP000070544">
    <property type="component" value="Unassembled WGS sequence"/>
</dbReference>
<feature type="compositionally biased region" description="Polar residues" evidence="1">
    <location>
        <begin position="32"/>
        <end position="49"/>
    </location>
</feature>
<dbReference type="InterPro" id="IPR000594">
    <property type="entry name" value="ThiF_NAD_FAD-bd"/>
</dbReference>
<keyword evidence="4" id="KW-1185">Reference proteome</keyword>
<dbReference type="GO" id="GO:0019948">
    <property type="term" value="F:SUMO activating enzyme activity"/>
    <property type="evidence" value="ECO:0007669"/>
    <property type="project" value="TreeGrafter"/>
</dbReference>
<dbReference type="OMA" id="EFFGQFD"/>
<evidence type="ECO:0000256" key="1">
    <source>
        <dbReference type="SAM" id="MobiDB-lite"/>
    </source>
</evidence>
<dbReference type="PANTHER" id="PTHR10953:SF162">
    <property type="entry name" value="SUMO-ACTIVATING ENZYME SUBUNIT 1"/>
    <property type="match status" value="1"/>
</dbReference>
<feature type="domain" description="THIF-type NAD/FAD binding fold" evidence="2">
    <location>
        <begin position="69"/>
        <end position="371"/>
    </location>
</feature>
<dbReference type="OrthoDB" id="1708823at2759"/>
<proteinExistence type="predicted"/>
<evidence type="ECO:0000313" key="3">
    <source>
        <dbReference type="EMBL" id="KXS21377.1"/>
    </source>
</evidence>
<feature type="compositionally biased region" description="Basic residues" evidence="1">
    <location>
        <begin position="1"/>
        <end position="11"/>
    </location>
</feature>
<protein>
    <recommendedName>
        <fullName evidence="2">THIF-type NAD/FAD binding fold domain-containing protein</fullName>
    </recommendedName>
</protein>
<evidence type="ECO:0000313" key="4">
    <source>
        <dbReference type="Proteomes" id="UP000070544"/>
    </source>
</evidence>
<feature type="region of interest" description="Disordered" evidence="1">
    <location>
        <begin position="1"/>
        <end position="63"/>
    </location>
</feature>
<organism evidence="3 4">
    <name type="scientific">Gonapodya prolifera (strain JEL478)</name>
    <name type="common">Monoblepharis prolifera</name>
    <dbReference type="NCBI Taxonomy" id="1344416"/>
    <lineage>
        <taxon>Eukaryota</taxon>
        <taxon>Fungi</taxon>
        <taxon>Fungi incertae sedis</taxon>
        <taxon>Chytridiomycota</taxon>
        <taxon>Chytridiomycota incertae sedis</taxon>
        <taxon>Monoblepharidomycetes</taxon>
        <taxon>Monoblepharidales</taxon>
        <taxon>Gonapodyaceae</taxon>
        <taxon>Gonapodya</taxon>
    </lineage>
</organism>